<dbReference type="GO" id="GO:0006402">
    <property type="term" value="P:mRNA catabolic process"/>
    <property type="evidence" value="ECO:0007669"/>
    <property type="project" value="TreeGrafter"/>
</dbReference>
<protein>
    <recommendedName>
        <fullName evidence="1">mRNA interferase</fullName>
        <ecNumber evidence="1">3.1.-.-</ecNumber>
    </recommendedName>
</protein>
<dbReference type="PANTHER" id="PTHR33988">
    <property type="entry name" value="ENDORIBONUCLEASE MAZF-RELATED"/>
    <property type="match status" value="1"/>
</dbReference>
<dbReference type="InterPro" id="IPR011067">
    <property type="entry name" value="Plasmid_toxin/cell-grow_inhib"/>
</dbReference>
<keyword evidence="1" id="KW-0378">Hydrolase</keyword>
<accession>A0A3G8M562</accession>
<keyword evidence="1" id="KW-0540">Nuclease</keyword>
<sequence length="106" mass="11629">MVKRGEIWLAALDPTVGSEIQKTRPCLIVSPPEMHDHLRTAIVAPLTTGSRPAGFRVALTFKGKRGLVLLDQIRAIDKQRLVKRLGKASESTLASILAGLREVFED</sequence>
<dbReference type="PIRSF" id="PIRSF033490">
    <property type="entry name" value="MazF"/>
    <property type="match status" value="1"/>
</dbReference>
<keyword evidence="1" id="KW-0255">Endonuclease</keyword>
<dbReference type="Proteomes" id="UP000273982">
    <property type="component" value="Chromosome"/>
</dbReference>
<dbReference type="InterPro" id="IPR003477">
    <property type="entry name" value="PemK-like"/>
</dbReference>
<reference evidence="2 3" key="1">
    <citation type="submission" date="2018-11" db="EMBL/GenBank/DDBJ databases">
        <title>Genome squencing of methanotrophic bacteria isolated from alkaline groundwater in Korea.</title>
        <authorList>
            <person name="Nguyen L.N."/>
        </authorList>
    </citation>
    <scope>NUCLEOTIDE SEQUENCE [LARGE SCALE GENOMIC DNA]</scope>
    <source>
        <strain evidence="2 3">GW6</strain>
    </source>
</reference>
<comment type="function">
    <text evidence="1">Toxic component of a type II toxin-antitoxin (TA) system.</text>
</comment>
<dbReference type="GO" id="GO:0016787">
    <property type="term" value="F:hydrolase activity"/>
    <property type="evidence" value="ECO:0007669"/>
    <property type="project" value="UniProtKB-KW"/>
</dbReference>
<proteinExistence type="inferred from homology"/>
<gene>
    <name evidence="2" type="ORF">EHO51_05400</name>
</gene>
<evidence type="ECO:0000313" key="3">
    <source>
        <dbReference type="Proteomes" id="UP000273982"/>
    </source>
</evidence>
<comment type="similarity">
    <text evidence="1">Belongs to the PemK/MazF family.</text>
</comment>
<evidence type="ECO:0000313" key="2">
    <source>
        <dbReference type="EMBL" id="AZG76210.1"/>
    </source>
</evidence>
<dbReference type="SUPFAM" id="SSF50118">
    <property type="entry name" value="Cell growth inhibitor/plasmid maintenance toxic component"/>
    <property type="match status" value="1"/>
</dbReference>
<dbReference type="KEGG" id="mros:EHO51_05400"/>
<dbReference type="GO" id="GO:0004521">
    <property type="term" value="F:RNA endonuclease activity"/>
    <property type="evidence" value="ECO:0007669"/>
    <property type="project" value="TreeGrafter"/>
</dbReference>
<evidence type="ECO:0000256" key="1">
    <source>
        <dbReference type="PIRNR" id="PIRNR033490"/>
    </source>
</evidence>
<dbReference type="GO" id="GO:0003677">
    <property type="term" value="F:DNA binding"/>
    <property type="evidence" value="ECO:0007669"/>
    <property type="project" value="InterPro"/>
</dbReference>
<dbReference type="EMBL" id="CP034086">
    <property type="protein sequence ID" value="AZG76210.1"/>
    <property type="molecule type" value="Genomic_DNA"/>
</dbReference>
<organism evidence="2 3">
    <name type="scientific">Methylocystis rosea</name>
    <dbReference type="NCBI Taxonomy" id="173366"/>
    <lineage>
        <taxon>Bacteria</taxon>
        <taxon>Pseudomonadati</taxon>
        <taxon>Pseudomonadota</taxon>
        <taxon>Alphaproteobacteria</taxon>
        <taxon>Hyphomicrobiales</taxon>
        <taxon>Methylocystaceae</taxon>
        <taxon>Methylocystis</taxon>
    </lineage>
</organism>
<dbReference type="EC" id="3.1.-.-" evidence="1"/>
<dbReference type="RefSeq" id="WP_124738032.1">
    <property type="nucleotide sequence ID" value="NZ_CP034086.1"/>
</dbReference>
<dbReference type="Gene3D" id="2.30.30.110">
    <property type="match status" value="1"/>
</dbReference>
<dbReference type="GO" id="GO:0016075">
    <property type="term" value="P:rRNA catabolic process"/>
    <property type="evidence" value="ECO:0007669"/>
    <property type="project" value="TreeGrafter"/>
</dbReference>
<dbReference type="PANTHER" id="PTHR33988:SF2">
    <property type="entry name" value="ENDORIBONUCLEASE MAZF"/>
    <property type="match status" value="1"/>
</dbReference>
<name>A0A3G8M562_9HYPH</name>
<dbReference type="Pfam" id="PF02452">
    <property type="entry name" value="PemK_toxin"/>
    <property type="match status" value="1"/>
</dbReference>
<dbReference type="AlphaFoldDB" id="A0A3G8M562"/>